<feature type="transmembrane region" description="Helical" evidence="1">
    <location>
        <begin position="21"/>
        <end position="45"/>
    </location>
</feature>
<evidence type="ECO:0000313" key="3">
    <source>
        <dbReference type="Proteomes" id="UP001060414"/>
    </source>
</evidence>
<keyword evidence="1" id="KW-0472">Membrane</keyword>
<organism evidence="2 3">
    <name type="scientific">Geoalkalibacter halelectricus</name>
    <dbReference type="NCBI Taxonomy" id="2847045"/>
    <lineage>
        <taxon>Bacteria</taxon>
        <taxon>Pseudomonadati</taxon>
        <taxon>Thermodesulfobacteriota</taxon>
        <taxon>Desulfuromonadia</taxon>
        <taxon>Desulfuromonadales</taxon>
        <taxon>Geoalkalibacteraceae</taxon>
        <taxon>Geoalkalibacter</taxon>
    </lineage>
</organism>
<evidence type="ECO:0000256" key="1">
    <source>
        <dbReference type="SAM" id="Phobius"/>
    </source>
</evidence>
<name>A0ABY5ZHZ8_9BACT</name>
<dbReference type="SUPFAM" id="SSF54523">
    <property type="entry name" value="Pili subunits"/>
    <property type="match status" value="1"/>
</dbReference>
<keyword evidence="1" id="KW-1133">Transmembrane helix</keyword>
<keyword evidence="1" id="KW-0812">Transmembrane</keyword>
<accession>A0ABY5ZHZ8</accession>
<dbReference type="InterPro" id="IPR012902">
    <property type="entry name" value="N_methyl_site"/>
</dbReference>
<dbReference type="NCBIfam" id="TIGR02532">
    <property type="entry name" value="IV_pilin_GFxxxE"/>
    <property type="match status" value="1"/>
</dbReference>
<protein>
    <submittedName>
        <fullName evidence="2">Prepilin-type N-terminal cleavage/methylation domain-containing protein</fullName>
    </submittedName>
</protein>
<reference evidence="2" key="1">
    <citation type="journal article" date="2022" name="Environ. Microbiol.">
        <title>Geoalkalibacter halelectricus SAP #1 sp. nov. possessing extracellular electron transfer and mineral#reducing capabilities from a haloalkaline environment.</title>
        <authorList>
            <person name="Yadav S."/>
            <person name="Singh R."/>
            <person name="Sundharam S.S."/>
            <person name="Chaudhary S."/>
            <person name="Krishnamurthi S."/>
            <person name="Patil S.A."/>
        </authorList>
    </citation>
    <scope>NUCLEOTIDE SEQUENCE</scope>
    <source>
        <strain evidence="2">SAP-1</strain>
    </source>
</reference>
<dbReference type="Proteomes" id="UP001060414">
    <property type="component" value="Chromosome"/>
</dbReference>
<dbReference type="InterPro" id="IPR045584">
    <property type="entry name" value="Pilin-like"/>
</dbReference>
<dbReference type="EMBL" id="CP092109">
    <property type="protein sequence ID" value="UWZ78519.1"/>
    <property type="molecule type" value="Genomic_DNA"/>
</dbReference>
<gene>
    <name evidence="2" type="ORF">L9S41_12620</name>
</gene>
<keyword evidence="3" id="KW-1185">Reference proteome</keyword>
<evidence type="ECO:0000313" key="2">
    <source>
        <dbReference type="EMBL" id="UWZ78519.1"/>
    </source>
</evidence>
<dbReference type="RefSeq" id="WP_260746872.1">
    <property type="nucleotide sequence ID" value="NZ_CP092109.1"/>
</dbReference>
<sequence>MPTLRAGICNKILRPATDARGFTLIELGIVVLILALMSVMTVPLLGRVGDADLKSAGRKLAGTVKYLYNEAALQGLTHRLTFDLDANDISSLRQETSGEWISLPGRRARAQLPGSVRISNVIVFGKGNFSSGTVSMDIYPVGWLEEAVLHLQDGSRKMTVRFSPLTGTAEFFDDHLEFH</sequence>
<proteinExistence type="predicted"/>
<dbReference type="PROSITE" id="PS00409">
    <property type="entry name" value="PROKAR_NTER_METHYL"/>
    <property type="match status" value="1"/>
</dbReference>